<evidence type="ECO:0000313" key="5">
    <source>
        <dbReference type="Proteomes" id="UP001302321"/>
    </source>
</evidence>
<proteinExistence type="predicted"/>
<feature type="transmembrane region" description="Helical" evidence="2">
    <location>
        <begin position="482"/>
        <end position="500"/>
    </location>
</feature>
<evidence type="ECO:0000256" key="2">
    <source>
        <dbReference type="SAM" id="Phobius"/>
    </source>
</evidence>
<name>A0AAN7A518_9PEZI</name>
<dbReference type="Pfam" id="PF09995">
    <property type="entry name" value="MPAB_Lcp_cat"/>
    <property type="match status" value="1"/>
</dbReference>
<keyword evidence="2" id="KW-1133">Transmembrane helix</keyword>
<feature type="compositionally biased region" description="Pro residues" evidence="1">
    <location>
        <begin position="71"/>
        <end position="101"/>
    </location>
</feature>
<feature type="domain" description="ER-bound oxygenase mpaB/mpaB'/Rubber oxygenase catalytic" evidence="3">
    <location>
        <begin position="177"/>
        <end position="380"/>
    </location>
</feature>
<evidence type="ECO:0000313" key="4">
    <source>
        <dbReference type="EMBL" id="KAK4175641.1"/>
    </source>
</evidence>
<dbReference type="AlphaFoldDB" id="A0AAN7A518"/>
<accession>A0AAN7A518</accession>
<dbReference type="Proteomes" id="UP001302321">
    <property type="component" value="Unassembled WGS sequence"/>
</dbReference>
<dbReference type="GO" id="GO:0016491">
    <property type="term" value="F:oxidoreductase activity"/>
    <property type="evidence" value="ECO:0007669"/>
    <property type="project" value="InterPro"/>
</dbReference>
<gene>
    <name evidence="4" type="ORF">QBC36DRAFT_21309</name>
</gene>
<feature type="transmembrane region" description="Helical" evidence="2">
    <location>
        <begin position="382"/>
        <end position="401"/>
    </location>
</feature>
<dbReference type="InterPro" id="IPR037473">
    <property type="entry name" value="Lcp-like"/>
</dbReference>
<protein>
    <recommendedName>
        <fullName evidence="3">ER-bound oxygenase mpaB/mpaB'/Rubber oxygenase catalytic domain-containing protein</fullName>
    </recommendedName>
</protein>
<feature type="region of interest" description="Disordered" evidence="1">
    <location>
        <begin position="53"/>
        <end position="107"/>
    </location>
</feature>
<evidence type="ECO:0000256" key="1">
    <source>
        <dbReference type="SAM" id="MobiDB-lite"/>
    </source>
</evidence>
<organism evidence="4 5">
    <name type="scientific">Triangularia setosa</name>
    <dbReference type="NCBI Taxonomy" id="2587417"/>
    <lineage>
        <taxon>Eukaryota</taxon>
        <taxon>Fungi</taxon>
        <taxon>Dikarya</taxon>
        <taxon>Ascomycota</taxon>
        <taxon>Pezizomycotina</taxon>
        <taxon>Sordariomycetes</taxon>
        <taxon>Sordariomycetidae</taxon>
        <taxon>Sordariales</taxon>
        <taxon>Podosporaceae</taxon>
        <taxon>Triangularia</taxon>
    </lineage>
</organism>
<reference evidence="4" key="1">
    <citation type="journal article" date="2023" name="Mol. Phylogenet. Evol.">
        <title>Genome-scale phylogeny and comparative genomics of the fungal order Sordariales.</title>
        <authorList>
            <person name="Hensen N."/>
            <person name="Bonometti L."/>
            <person name="Westerberg I."/>
            <person name="Brannstrom I.O."/>
            <person name="Guillou S."/>
            <person name="Cros-Aarteil S."/>
            <person name="Calhoun S."/>
            <person name="Haridas S."/>
            <person name="Kuo A."/>
            <person name="Mondo S."/>
            <person name="Pangilinan J."/>
            <person name="Riley R."/>
            <person name="LaButti K."/>
            <person name="Andreopoulos B."/>
            <person name="Lipzen A."/>
            <person name="Chen C."/>
            <person name="Yan M."/>
            <person name="Daum C."/>
            <person name="Ng V."/>
            <person name="Clum A."/>
            <person name="Steindorff A."/>
            <person name="Ohm R.A."/>
            <person name="Martin F."/>
            <person name="Silar P."/>
            <person name="Natvig D.O."/>
            <person name="Lalanne C."/>
            <person name="Gautier V."/>
            <person name="Ament-Velasquez S.L."/>
            <person name="Kruys A."/>
            <person name="Hutchinson M.I."/>
            <person name="Powell A.J."/>
            <person name="Barry K."/>
            <person name="Miller A.N."/>
            <person name="Grigoriev I.V."/>
            <person name="Debuchy R."/>
            <person name="Gladieux P."/>
            <person name="Hiltunen Thoren M."/>
            <person name="Johannesson H."/>
        </authorList>
    </citation>
    <scope>NUCLEOTIDE SEQUENCE</scope>
    <source>
        <strain evidence="4">CBS 892.96</strain>
    </source>
</reference>
<evidence type="ECO:0000259" key="3">
    <source>
        <dbReference type="Pfam" id="PF09995"/>
    </source>
</evidence>
<keyword evidence="5" id="KW-1185">Reference proteome</keyword>
<keyword evidence="2" id="KW-0812">Transmembrane</keyword>
<dbReference type="PANTHER" id="PTHR37539">
    <property type="entry name" value="SECRETED PROTEIN-RELATED"/>
    <property type="match status" value="1"/>
</dbReference>
<sequence length="512" mass="57883">MPPPYILEPGRRVNAWDYEFEWTSEHYTPEQLKPLIYTYDELASKALDRLDEIAAKSRSSKPSPHQSNPAASPPLVSPPPYSDSTSPPPYIDSTTPPPPSSSCPHSRSQQLFSLLSFHGPSDPILSPLWTQLTTLPPWVNFSQITSGQRIFYRYLGPSIVGLTFQALLGGFGSARIATTLSLTGGFSPRFARRRLLETFQHVLDITSSIPDITPPSGKGFVSTVKVRLLHASVRRKILTMAKEKEGWFDVGENGIPCNDLDSVGTITAFSTMLLFIGFPRQGVWLSETEKEDYLALWRYVAYLLGTPTEPFESVKTAKLWLESLIVSEIRPSKVSRQLGENMIASLALTPPTYASADFLRAEGWWLNGPALARELGIERPRWWYLVLVGGQCGYFMGVSYFKKYLMPRRWEERQIERLKRILREVTVKEAGGREAGFEFRYVPSWRQLHNGVRGDEKGAVEEEGSRPKRDGFRNRWTEWRNLMAAVLLLTVLGWFGWLSARMVCRGVVSMVT</sequence>
<dbReference type="InterPro" id="IPR018713">
    <property type="entry name" value="MPAB/Lcp_cat_dom"/>
</dbReference>
<dbReference type="EMBL" id="MU866226">
    <property type="protein sequence ID" value="KAK4175641.1"/>
    <property type="molecule type" value="Genomic_DNA"/>
</dbReference>
<comment type="caution">
    <text evidence="4">The sequence shown here is derived from an EMBL/GenBank/DDBJ whole genome shotgun (WGS) entry which is preliminary data.</text>
</comment>
<dbReference type="PANTHER" id="PTHR37539:SF1">
    <property type="entry name" value="ER-BOUND OXYGENASE MPAB_MPAB'_RUBBER OXYGENASE CATALYTIC DOMAIN-CONTAINING PROTEIN"/>
    <property type="match status" value="1"/>
</dbReference>
<reference evidence="4" key="2">
    <citation type="submission" date="2023-05" db="EMBL/GenBank/DDBJ databases">
        <authorList>
            <consortium name="Lawrence Berkeley National Laboratory"/>
            <person name="Steindorff A."/>
            <person name="Hensen N."/>
            <person name="Bonometti L."/>
            <person name="Westerberg I."/>
            <person name="Brannstrom I.O."/>
            <person name="Guillou S."/>
            <person name="Cros-Aarteil S."/>
            <person name="Calhoun S."/>
            <person name="Haridas S."/>
            <person name="Kuo A."/>
            <person name="Mondo S."/>
            <person name="Pangilinan J."/>
            <person name="Riley R."/>
            <person name="Labutti K."/>
            <person name="Andreopoulos B."/>
            <person name="Lipzen A."/>
            <person name="Chen C."/>
            <person name="Yanf M."/>
            <person name="Daum C."/>
            <person name="Ng V."/>
            <person name="Clum A."/>
            <person name="Ohm R."/>
            <person name="Martin F."/>
            <person name="Silar P."/>
            <person name="Natvig D."/>
            <person name="Lalanne C."/>
            <person name="Gautier V."/>
            <person name="Ament-Velasquez S.L."/>
            <person name="Kruys A."/>
            <person name="Hutchinson M.I."/>
            <person name="Powell A.J."/>
            <person name="Barry K."/>
            <person name="Miller A.N."/>
            <person name="Grigoriev I.V."/>
            <person name="Debuchy R."/>
            <person name="Gladieux P."/>
            <person name="Thoren M.H."/>
            <person name="Johannesson H."/>
        </authorList>
    </citation>
    <scope>NUCLEOTIDE SEQUENCE</scope>
    <source>
        <strain evidence="4">CBS 892.96</strain>
    </source>
</reference>
<keyword evidence="2" id="KW-0472">Membrane</keyword>